<evidence type="ECO:0000313" key="4">
    <source>
        <dbReference type="Proteomes" id="UP000289738"/>
    </source>
</evidence>
<dbReference type="Gramene" id="arahy.Tifrunner.gnm2.ann2.Ah15g059200.1">
    <property type="protein sequence ID" value="arahy.Tifrunner.gnm2.ann2.Ah15g059200.1-CDS-1"/>
    <property type="gene ID" value="arahy.Tifrunner.gnm2.ann2.Ah15g059200"/>
</dbReference>
<reference evidence="3 4" key="1">
    <citation type="submission" date="2019-01" db="EMBL/GenBank/DDBJ databases">
        <title>Sequencing of cultivated peanut Arachis hypogaea provides insights into genome evolution and oil improvement.</title>
        <authorList>
            <person name="Chen X."/>
        </authorList>
    </citation>
    <scope>NUCLEOTIDE SEQUENCE [LARGE SCALE GENOMIC DNA]</scope>
    <source>
        <strain evidence="4">cv. Fuhuasheng</strain>
        <tissue evidence="3">Leaves</tissue>
    </source>
</reference>
<dbReference type="Gramene" id="arahy.Tifrunner.gnm2.ann2.Ah05g059200.1">
    <property type="protein sequence ID" value="arahy.Tifrunner.gnm2.ann2.Ah05g059200.1-CDS-1"/>
    <property type="gene ID" value="arahy.Tifrunner.gnm2.ann2.Ah05g059200"/>
</dbReference>
<proteinExistence type="predicted"/>
<dbReference type="EMBL" id="SDMP01000015">
    <property type="protein sequence ID" value="RYR11287.1"/>
    <property type="molecule type" value="Genomic_DNA"/>
</dbReference>
<evidence type="ECO:0000256" key="2">
    <source>
        <dbReference type="SAM" id="SignalP"/>
    </source>
</evidence>
<feature type="compositionally biased region" description="Low complexity" evidence="1">
    <location>
        <begin position="33"/>
        <end position="49"/>
    </location>
</feature>
<protein>
    <submittedName>
        <fullName evidence="3">Uncharacterized protein</fullName>
    </submittedName>
</protein>
<dbReference type="Proteomes" id="UP000289738">
    <property type="component" value="Chromosome B05"/>
</dbReference>
<keyword evidence="4" id="KW-1185">Reference proteome</keyword>
<keyword evidence="2" id="KW-0732">Signal</keyword>
<sequence length="73" mass="7440">MGAFSSMLLVLLILCSSGFGGIAFGLLNFSSNSRAGSSSSPNNEVVSSGNGKGAELEEKRGVPSGANPLHNRR</sequence>
<name>A0A444ZAU0_ARAHY</name>
<organism evidence="3 4">
    <name type="scientific">Arachis hypogaea</name>
    <name type="common">Peanut</name>
    <dbReference type="NCBI Taxonomy" id="3818"/>
    <lineage>
        <taxon>Eukaryota</taxon>
        <taxon>Viridiplantae</taxon>
        <taxon>Streptophyta</taxon>
        <taxon>Embryophyta</taxon>
        <taxon>Tracheophyta</taxon>
        <taxon>Spermatophyta</taxon>
        <taxon>Magnoliopsida</taxon>
        <taxon>eudicotyledons</taxon>
        <taxon>Gunneridae</taxon>
        <taxon>Pentapetalae</taxon>
        <taxon>rosids</taxon>
        <taxon>fabids</taxon>
        <taxon>Fabales</taxon>
        <taxon>Fabaceae</taxon>
        <taxon>Papilionoideae</taxon>
        <taxon>50 kb inversion clade</taxon>
        <taxon>dalbergioids sensu lato</taxon>
        <taxon>Dalbergieae</taxon>
        <taxon>Pterocarpus clade</taxon>
        <taxon>Arachis</taxon>
    </lineage>
</organism>
<evidence type="ECO:0000313" key="3">
    <source>
        <dbReference type="EMBL" id="RYR11287.1"/>
    </source>
</evidence>
<evidence type="ECO:0000256" key="1">
    <source>
        <dbReference type="SAM" id="MobiDB-lite"/>
    </source>
</evidence>
<accession>A0A444ZAU0</accession>
<feature type="signal peptide" evidence="2">
    <location>
        <begin position="1"/>
        <end position="20"/>
    </location>
</feature>
<feature type="region of interest" description="Disordered" evidence="1">
    <location>
        <begin position="33"/>
        <end position="73"/>
    </location>
</feature>
<comment type="caution">
    <text evidence="3">The sequence shown here is derived from an EMBL/GenBank/DDBJ whole genome shotgun (WGS) entry which is preliminary data.</text>
</comment>
<gene>
    <name evidence="3" type="ORF">Ahy_B05g079751</name>
</gene>
<dbReference type="AlphaFoldDB" id="A0A444ZAU0"/>
<feature type="chain" id="PRO_5019474817" evidence="2">
    <location>
        <begin position="21"/>
        <end position="73"/>
    </location>
</feature>